<evidence type="ECO:0000313" key="1">
    <source>
        <dbReference type="EMBL" id="KAK7103650.1"/>
    </source>
</evidence>
<reference evidence="1 2" key="1">
    <citation type="submission" date="2024-02" db="EMBL/GenBank/DDBJ databases">
        <title>Chromosome-scale genome assembly of the rough periwinkle Littorina saxatilis.</title>
        <authorList>
            <person name="De Jode A."/>
            <person name="Faria R."/>
            <person name="Formenti G."/>
            <person name="Sims Y."/>
            <person name="Smith T.P."/>
            <person name="Tracey A."/>
            <person name="Wood J.M.D."/>
            <person name="Zagrodzka Z.B."/>
            <person name="Johannesson K."/>
            <person name="Butlin R.K."/>
            <person name="Leder E.H."/>
        </authorList>
    </citation>
    <scope>NUCLEOTIDE SEQUENCE [LARGE SCALE GENOMIC DNA]</scope>
    <source>
        <strain evidence="1">Snail1</strain>
        <tissue evidence="1">Muscle</tissue>
    </source>
</reference>
<comment type="caution">
    <text evidence="1">The sequence shown here is derived from an EMBL/GenBank/DDBJ whole genome shotgun (WGS) entry which is preliminary data.</text>
</comment>
<protein>
    <submittedName>
        <fullName evidence="1">Uncharacterized protein</fullName>
    </submittedName>
</protein>
<accession>A0AAN9BCY7</accession>
<dbReference type="Proteomes" id="UP001374579">
    <property type="component" value="Unassembled WGS sequence"/>
</dbReference>
<organism evidence="1 2">
    <name type="scientific">Littorina saxatilis</name>
    <dbReference type="NCBI Taxonomy" id="31220"/>
    <lineage>
        <taxon>Eukaryota</taxon>
        <taxon>Metazoa</taxon>
        <taxon>Spiralia</taxon>
        <taxon>Lophotrochozoa</taxon>
        <taxon>Mollusca</taxon>
        <taxon>Gastropoda</taxon>
        <taxon>Caenogastropoda</taxon>
        <taxon>Littorinimorpha</taxon>
        <taxon>Littorinoidea</taxon>
        <taxon>Littorinidae</taxon>
        <taxon>Littorina</taxon>
    </lineage>
</organism>
<dbReference type="AlphaFoldDB" id="A0AAN9BCY7"/>
<proteinExistence type="predicted"/>
<evidence type="ECO:0000313" key="2">
    <source>
        <dbReference type="Proteomes" id="UP001374579"/>
    </source>
</evidence>
<name>A0AAN9BCY7_9CAEN</name>
<gene>
    <name evidence="1" type="ORF">V1264_018514</name>
</gene>
<dbReference type="EMBL" id="JBAMIC010000008">
    <property type="protein sequence ID" value="KAK7103650.1"/>
    <property type="molecule type" value="Genomic_DNA"/>
</dbReference>
<keyword evidence="2" id="KW-1185">Reference proteome</keyword>
<sequence>MAAASMGAFGTYKLQYNRYLQERGEQERQALGSGGQTVWVTKRYNPQDLRVLAPVPRHKLVVSKMPTPAEQHWVPVTDPPLRSFEHGRSHLIFASYPSSRSEDWSTLRQMLPTSGCPFKVRPPSWGTGQGPPPMQFERAPTRLPKVNSPMTRYADDMHGTNRLFKLH</sequence>